<dbReference type="GO" id="GO:0003690">
    <property type="term" value="F:double-stranded DNA binding"/>
    <property type="evidence" value="ECO:0007669"/>
    <property type="project" value="TreeGrafter"/>
</dbReference>
<feature type="non-terminal residue" evidence="8">
    <location>
        <position position="101"/>
    </location>
</feature>
<dbReference type="GO" id="GO:0120230">
    <property type="term" value="F:recombinase activator activity"/>
    <property type="evidence" value="ECO:0007669"/>
    <property type="project" value="TreeGrafter"/>
</dbReference>
<dbReference type="GO" id="GO:0010774">
    <property type="term" value="P:meiotic strand invasion involved in reciprocal meiotic recombination"/>
    <property type="evidence" value="ECO:0007669"/>
    <property type="project" value="TreeGrafter"/>
</dbReference>
<evidence type="ECO:0000256" key="6">
    <source>
        <dbReference type="SAM" id="Coils"/>
    </source>
</evidence>
<dbReference type="Gene3D" id="1.10.10.10">
    <property type="entry name" value="Winged helix-like DNA-binding domain superfamily/Winged helix DNA-binding domain"/>
    <property type="match status" value="1"/>
</dbReference>
<dbReference type="Pfam" id="PF07106">
    <property type="entry name" value="WHD_TBPIP"/>
    <property type="match status" value="1"/>
</dbReference>
<keyword evidence="6" id="KW-0175">Coiled coil</keyword>
<comment type="subcellular location">
    <subcellularLocation>
        <location evidence="1">Nucleus</location>
    </subcellularLocation>
</comment>
<dbReference type="GO" id="GO:0120231">
    <property type="term" value="C:DNA recombinase auxiliary factor complex"/>
    <property type="evidence" value="ECO:0007669"/>
    <property type="project" value="TreeGrafter"/>
</dbReference>
<dbReference type="EMBL" id="JANBUO010002928">
    <property type="protein sequence ID" value="KAJ2793359.1"/>
    <property type="molecule type" value="Genomic_DNA"/>
</dbReference>
<feature type="domain" description="Homologous-pairing protein 2 winged helix" evidence="7">
    <location>
        <begin position="2"/>
        <end position="57"/>
    </location>
</feature>
<evidence type="ECO:0000256" key="1">
    <source>
        <dbReference type="ARBA" id="ARBA00004123"/>
    </source>
</evidence>
<keyword evidence="9" id="KW-1185">Reference proteome</keyword>
<comment type="similarity">
    <text evidence="2">Belongs to the HOP2 family.</text>
</comment>
<name>A0A9W8HMK3_9FUNG</name>
<organism evidence="8 9">
    <name type="scientific">Coemansia guatemalensis</name>
    <dbReference type="NCBI Taxonomy" id="2761395"/>
    <lineage>
        <taxon>Eukaryota</taxon>
        <taxon>Fungi</taxon>
        <taxon>Fungi incertae sedis</taxon>
        <taxon>Zoopagomycota</taxon>
        <taxon>Kickxellomycotina</taxon>
        <taxon>Kickxellomycetes</taxon>
        <taxon>Kickxellales</taxon>
        <taxon>Kickxellaceae</taxon>
        <taxon>Coemansia</taxon>
    </lineage>
</organism>
<dbReference type="GO" id="GO:0000794">
    <property type="term" value="C:condensed nuclear chromosome"/>
    <property type="evidence" value="ECO:0007669"/>
    <property type="project" value="TreeGrafter"/>
</dbReference>
<feature type="coiled-coil region" evidence="6">
    <location>
        <begin position="68"/>
        <end position="98"/>
    </location>
</feature>
<evidence type="ECO:0000313" key="8">
    <source>
        <dbReference type="EMBL" id="KAJ2793359.1"/>
    </source>
</evidence>
<protein>
    <recommendedName>
        <fullName evidence="7">Homologous-pairing protein 2 winged helix domain-containing protein</fullName>
    </recommendedName>
</protein>
<reference evidence="8" key="1">
    <citation type="submission" date="2022-07" db="EMBL/GenBank/DDBJ databases">
        <title>Phylogenomic reconstructions and comparative analyses of Kickxellomycotina fungi.</title>
        <authorList>
            <person name="Reynolds N.K."/>
            <person name="Stajich J.E."/>
            <person name="Barry K."/>
            <person name="Grigoriev I.V."/>
            <person name="Crous P."/>
            <person name="Smith M.E."/>
        </authorList>
    </citation>
    <scope>NUCLEOTIDE SEQUENCE</scope>
    <source>
        <strain evidence="8">NRRL 1565</strain>
    </source>
</reference>
<comment type="caution">
    <text evidence="8">The sequence shown here is derived from an EMBL/GenBank/DDBJ whole genome shotgun (WGS) entry which is preliminary data.</text>
</comment>
<dbReference type="Proteomes" id="UP001140094">
    <property type="component" value="Unassembled WGS sequence"/>
</dbReference>
<evidence type="ECO:0000313" key="9">
    <source>
        <dbReference type="Proteomes" id="UP001140094"/>
    </source>
</evidence>
<dbReference type="PANTHER" id="PTHR15938">
    <property type="entry name" value="TBP-1 INTERACTING PROTEIN"/>
    <property type="match status" value="1"/>
</dbReference>
<accession>A0A9W8HMK3</accession>
<dbReference type="PANTHER" id="PTHR15938:SF0">
    <property type="entry name" value="HOMOLOGOUS-PAIRING PROTEIN 2 HOMOLOG"/>
    <property type="match status" value="1"/>
</dbReference>
<keyword evidence="3" id="KW-0233">DNA recombination</keyword>
<evidence type="ECO:0000259" key="7">
    <source>
        <dbReference type="Pfam" id="PF07106"/>
    </source>
</evidence>
<dbReference type="InterPro" id="IPR010776">
    <property type="entry name" value="Hop2_WH_dom"/>
</dbReference>
<sequence length="101" mass="11162">TAVLDYLLKVNRPYSANDISSQLHGLVSPAQAKKILNELADEERLQRKANGKQQVFYAPQSTIAVPGAEEAEEEEEAIKELEQQVAQLKSENKALSSRLQG</sequence>
<dbReference type="GO" id="GO:0007129">
    <property type="term" value="P:homologous chromosome pairing at meiosis"/>
    <property type="evidence" value="ECO:0007669"/>
    <property type="project" value="TreeGrafter"/>
</dbReference>
<keyword evidence="5" id="KW-0469">Meiosis</keyword>
<gene>
    <name evidence="8" type="ORF">H4R20_006560</name>
</gene>
<dbReference type="InterPro" id="IPR036388">
    <property type="entry name" value="WH-like_DNA-bd_sf"/>
</dbReference>
<evidence type="ECO:0000256" key="2">
    <source>
        <dbReference type="ARBA" id="ARBA00007922"/>
    </source>
</evidence>
<feature type="non-terminal residue" evidence="8">
    <location>
        <position position="1"/>
    </location>
</feature>
<proteinExistence type="inferred from homology"/>
<evidence type="ECO:0000256" key="5">
    <source>
        <dbReference type="ARBA" id="ARBA00023254"/>
    </source>
</evidence>
<dbReference type="AlphaFoldDB" id="A0A9W8HMK3"/>
<keyword evidence="4" id="KW-0539">Nucleus</keyword>
<dbReference type="OrthoDB" id="272266at2759"/>
<dbReference type="GO" id="GO:0000709">
    <property type="term" value="P:meiotic joint molecule formation"/>
    <property type="evidence" value="ECO:0007669"/>
    <property type="project" value="TreeGrafter"/>
</dbReference>
<evidence type="ECO:0000256" key="4">
    <source>
        <dbReference type="ARBA" id="ARBA00023242"/>
    </source>
</evidence>
<evidence type="ECO:0000256" key="3">
    <source>
        <dbReference type="ARBA" id="ARBA00023172"/>
    </source>
</evidence>